<evidence type="ECO:0000313" key="2">
    <source>
        <dbReference type="EMBL" id="TNC43788.1"/>
    </source>
</evidence>
<sequence>MGVPSWADTLSLPEAARYVVVLVDGLGYDLLLEHADIAPYLSSLADRAPLLSGLPSTTATSLTSLGTGLPPGTHGVVGYTSRIPGTDRVMNSLRWDPQVDPAQWQPYPTMFERIDAAGIPTSAVNKAEFEGSGLTVCSQGGVPFHPISSVYERLDVVVEASEATPSSLVYTYESTLDHTGHEKGCTSPEWRDRLRGIDRDLADLRDALAPGTALLVTADHGMLDLPKDDRFDVESEPAMLTDVVVFAGEARFRHLYTRSGTEQEVAARWRDRLGDHALVLTRDEAEAAGWFGQIEDAVRPRIGDVLVASLGDFGVFSSRHFAIELLMSGFHGSVTPAEMRIPLLVDA</sequence>
<dbReference type="GO" id="GO:0016787">
    <property type="term" value="F:hydrolase activity"/>
    <property type="evidence" value="ECO:0007669"/>
    <property type="project" value="UniProtKB-ARBA"/>
</dbReference>
<proteinExistence type="predicted"/>
<dbReference type="PANTHER" id="PTHR10151">
    <property type="entry name" value="ECTONUCLEOTIDE PYROPHOSPHATASE/PHOSPHODIESTERASE"/>
    <property type="match status" value="1"/>
</dbReference>
<dbReference type="InterPro" id="IPR002591">
    <property type="entry name" value="Phosphodiest/P_Trfase"/>
</dbReference>
<dbReference type="OrthoDB" id="9779267at2"/>
<reference evidence="2 3" key="1">
    <citation type="submission" date="2019-05" db="EMBL/GenBank/DDBJ databases">
        <title>Mumia sp. nov., isolated from the intestinal contents of plateau pika (Ochotona curzoniae) in the Qinghai-Tibet plateau of China.</title>
        <authorList>
            <person name="Tian Z."/>
        </authorList>
    </citation>
    <scope>NUCLEOTIDE SEQUENCE [LARGE SCALE GENOMIC DNA]</scope>
    <source>
        <strain evidence="3">527</strain>
        <strain evidence="2">Z527</strain>
    </source>
</reference>
<organism evidence="2 3">
    <name type="scientific">Mumia zhuanghuii</name>
    <dbReference type="NCBI Taxonomy" id="2585211"/>
    <lineage>
        <taxon>Bacteria</taxon>
        <taxon>Bacillati</taxon>
        <taxon>Actinomycetota</taxon>
        <taxon>Actinomycetes</taxon>
        <taxon>Propionibacteriales</taxon>
        <taxon>Nocardioidaceae</taxon>
        <taxon>Mumia</taxon>
    </lineage>
</organism>
<gene>
    <name evidence="2" type="ORF">FHE65_17450</name>
    <name evidence="1" type="ORF">FHE65_17595</name>
</gene>
<dbReference type="EMBL" id="VDFR01000077">
    <property type="protein sequence ID" value="TNC43788.1"/>
    <property type="molecule type" value="Genomic_DNA"/>
</dbReference>
<accession>A0A5C4MHT5</accession>
<dbReference type="Gene3D" id="3.40.720.10">
    <property type="entry name" value="Alkaline Phosphatase, subunit A"/>
    <property type="match status" value="1"/>
</dbReference>
<dbReference type="Pfam" id="PF01663">
    <property type="entry name" value="Phosphodiest"/>
    <property type="match status" value="1"/>
</dbReference>
<dbReference type="AlphaFoldDB" id="A0A5C4MHT5"/>
<dbReference type="InterPro" id="IPR017850">
    <property type="entry name" value="Alkaline_phosphatase_core_sf"/>
</dbReference>
<dbReference type="PANTHER" id="PTHR10151:SF120">
    <property type="entry name" value="BIS(5'-ADENOSYL)-TRIPHOSPHATASE"/>
    <property type="match status" value="1"/>
</dbReference>
<protein>
    <submittedName>
        <fullName evidence="2">Alkaline phosphatase family protein</fullName>
    </submittedName>
</protein>
<dbReference type="EMBL" id="VDFR01000078">
    <property type="protein sequence ID" value="TNC43766.1"/>
    <property type="molecule type" value="Genomic_DNA"/>
</dbReference>
<dbReference type="SUPFAM" id="SSF53649">
    <property type="entry name" value="Alkaline phosphatase-like"/>
    <property type="match status" value="1"/>
</dbReference>
<dbReference type="Proteomes" id="UP000306740">
    <property type="component" value="Unassembled WGS sequence"/>
</dbReference>
<comment type="caution">
    <text evidence="2">The sequence shown here is derived from an EMBL/GenBank/DDBJ whole genome shotgun (WGS) entry which is preliminary data.</text>
</comment>
<evidence type="ECO:0000313" key="3">
    <source>
        <dbReference type="Proteomes" id="UP000306740"/>
    </source>
</evidence>
<name>A0A5C4MHT5_9ACTN</name>
<evidence type="ECO:0000313" key="1">
    <source>
        <dbReference type="EMBL" id="TNC43766.1"/>
    </source>
</evidence>